<evidence type="ECO:0000313" key="7">
    <source>
        <dbReference type="EMBL" id="EEW92500.1"/>
    </source>
</evidence>
<protein>
    <recommendedName>
        <fullName evidence="6">ABC-2 type transporter transmembrane domain-containing protein</fullName>
    </recommendedName>
</protein>
<reference evidence="7" key="1">
    <citation type="submission" date="2009-09" db="EMBL/GenBank/DDBJ databases">
        <authorList>
            <consortium name="The Broad Institute Genome Sequencing Platform"/>
            <person name="Ward D."/>
            <person name="Feldgarden M."/>
            <person name="Earl A."/>
            <person name="Young S.K."/>
            <person name="Zeng Q."/>
            <person name="Koehrsen M."/>
            <person name="Alvarado L."/>
            <person name="Berlin A."/>
            <person name="Bochicchio J."/>
            <person name="Borenstein D."/>
            <person name="Chapman S.B."/>
            <person name="Chen Z."/>
            <person name="Engels R."/>
            <person name="Freedman E."/>
            <person name="Gellesch M."/>
            <person name="Goldberg J."/>
            <person name="Griggs A."/>
            <person name="Gujja S."/>
            <person name="Heilman E."/>
            <person name="Heiman D."/>
            <person name="Hepburn T."/>
            <person name="Howarth C."/>
            <person name="Jen D."/>
            <person name="Larson L."/>
            <person name="Lewis B."/>
            <person name="Mehta T."/>
            <person name="Park D."/>
            <person name="Pearson M."/>
            <person name="Roberts A."/>
            <person name="Saif S."/>
            <person name="Shea T."/>
            <person name="Shenoy N."/>
            <person name="Sisk P."/>
            <person name="Stolte C."/>
            <person name="Sykes S."/>
            <person name="Thomson T."/>
            <person name="Walk T."/>
            <person name="White J."/>
            <person name="Yandava C."/>
            <person name="Sibley C.D."/>
            <person name="Field T.R."/>
            <person name="Grinwis M."/>
            <person name="Eshaghurshan C.S."/>
            <person name="Surette M.G."/>
            <person name="Haas B."/>
            <person name="Nusbaum C."/>
            <person name="Birren B."/>
        </authorList>
    </citation>
    <scope>NUCLEOTIDE SEQUENCE [LARGE SCALE GENOMIC DNA]</scope>
    <source>
        <strain evidence="7">ATCC 700633</strain>
    </source>
</reference>
<evidence type="ECO:0000313" key="8">
    <source>
        <dbReference type="Proteomes" id="UP000002939"/>
    </source>
</evidence>
<dbReference type="RefSeq" id="WP_006703621.1">
    <property type="nucleotide sequence ID" value="NZ_KI391971.1"/>
</dbReference>
<dbReference type="eggNOG" id="ENOG5032W08">
    <property type="taxonomic scope" value="Bacteria"/>
</dbReference>
<evidence type="ECO:0000256" key="2">
    <source>
        <dbReference type="ARBA" id="ARBA00022692"/>
    </source>
</evidence>
<feature type="transmembrane region" description="Helical" evidence="5">
    <location>
        <begin position="207"/>
        <end position="226"/>
    </location>
</feature>
<dbReference type="Pfam" id="PF12698">
    <property type="entry name" value="ABC2_membrane_3"/>
    <property type="match status" value="1"/>
</dbReference>
<feature type="transmembrane region" description="Helical" evidence="5">
    <location>
        <begin position="124"/>
        <end position="145"/>
    </location>
</feature>
<dbReference type="GO" id="GO:0140359">
    <property type="term" value="F:ABC-type transporter activity"/>
    <property type="evidence" value="ECO:0007669"/>
    <property type="project" value="InterPro"/>
</dbReference>
<keyword evidence="4 5" id="KW-0472">Membrane</keyword>
<dbReference type="AlphaFoldDB" id="D0BN10"/>
<dbReference type="STRING" id="626369.HMPREF0446_01345"/>
<sequence length="242" mass="26727">MIKRLTALIWLRTQVLLSNSTLLATILLPYGLLVLYNQFMNADGLHSSYMVFMCLSLAFSVSLGSLTSLTIAEDKEKKNLKSLLLSGVRNGEYLLSALFYPVIIGLVTIVSFPKIVDADFGKHWGEYFVVAIVVGLCVVLLNLLIASLSNTQSQAQVNGLVPMMAISFLPLFSGLSETVSKIAHYTFMGVYVDFFTKESFELSFETIGVPLAWLVGLFLVNLIVLNPTRKEIFLAKLTKKAV</sequence>
<evidence type="ECO:0000256" key="3">
    <source>
        <dbReference type="ARBA" id="ARBA00022989"/>
    </source>
</evidence>
<proteinExistence type="predicted"/>
<reference evidence="7" key="2">
    <citation type="submission" date="2011-10" db="EMBL/GenBank/DDBJ databases">
        <title>The Genome Sequence of Granulicatella elegans ATCC 700633.</title>
        <authorList>
            <consortium name="The Broad Institute Genome Sequencing Platform"/>
            <consortium name="The Broad Institute Genome Sequencing Center for Infectious Disease"/>
            <person name="Earl A."/>
            <person name="Ward D."/>
            <person name="Feldgarden M."/>
            <person name="Gevers D."/>
            <person name="Sibley C.D."/>
            <person name="Field T.R."/>
            <person name="Grinwis M."/>
            <person name="Eshaghurshan C.S."/>
            <person name="Surette M.G."/>
            <person name="Young S.K."/>
            <person name="Zeng Q."/>
            <person name="Gargeya S."/>
            <person name="Fitzgerald M."/>
            <person name="Haas B."/>
            <person name="Abouelleil A."/>
            <person name="Alvarado L."/>
            <person name="Arachchi H.M."/>
            <person name="Berlin A."/>
            <person name="Brown A."/>
            <person name="Chapman S.B."/>
            <person name="Chen Z."/>
            <person name="Dunbar C."/>
            <person name="Freedman E."/>
            <person name="Gearin G."/>
            <person name="Goldberg J."/>
            <person name="Griggs A."/>
            <person name="Gujja S."/>
            <person name="Heiman D."/>
            <person name="Howarth C."/>
            <person name="Larson L."/>
            <person name="Lui A."/>
            <person name="MacDonald P.J.P."/>
            <person name="Montmayeur A."/>
            <person name="Murphy C."/>
            <person name="Neiman D."/>
            <person name="Pearson M."/>
            <person name="Priest M."/>
            <person name="Roberts A."/>
            <person name="Saif S."/>
            <person name="Shea T."/>
            <person name="Shenoy N."/>
            <person name="Sisk P."/>
            <person name="Stolte C."/>
            <person name="Sykes S."/>
            <person name="Wortman J."/>
            <person name="Nusbaum C."/>
            <person name="Birren B."/>
        </authorList>
    </citation>
    <scope>NUCLEOTIDE SEQUENCE [LARGE SCALE GENOMIC DNA]</scope>
    <source>
        <strain evidence="7">ATCC 700633</strain>
    </source>
</reference>
<dbReference type="OrthoDB" id="2136245at2"/>
<keyword evidence="3 5" id="KW-1133">Transmembrane helix</keyword>
<evidence type="ECO:0000256" key="4">
    <source>
        <dbReference type="ARBA" id="ARBA00023136"/>
    </source>
</evidence>
<evidence type="ECO:0000256" key="1">
    <source>
        <dbReference type="ARBA" id="ARBA00004141"/>
    </source>
</evidence>
<dbReference type="HOGENOM" id="CLU_098606_1_0_9"/>
<feature type="transmembrane region" description="Helical" evidence="5">
    <location>
        <begin position="48"/>
        <end position="72"/>
    </location>
</feature>
<keyword evidence="8" id="KW-1185">Reference proteome</keyword>
<dbReference type="Proteomes" id="UP000002939">
    <property type="component" value="Unassembled WGS sequence"/>
</dbReference>
<gene>
    <name evidence="7" type="ORF">HMPREF0446_01345</name>
</gene>
<name>D0BN10_9LACT</name>
<dbReference type="InterPro" id="IPR013525">
    <property type="entry name" value="ABC2_TM"/>
</dbReference>
<keyword evidence="2 5" id="KW-0812">Transmembrane</keyword>
<feature type="transmembrane region" description="Helical" evidence="5">
    <location>
        <begin position="93"/>
        <end position="112"/>
    </location>
</feature>
<organism evidence="7 8">
    <name type="scientific">Granulicatella elegans ATCC 700633</name>
    <dbReference type="NCBI Taxonomy" id="626369"/>
    <lineage>
        <taxon>Bacteria</taxon>
        <taxon>Bacillati</taxon>
        <taxon>Bacillota</taxon>
        <taxon>Bacilli</taxon>
        <taxon>Lactobacillales</taxon>
        <taxon>Carnobacteriaceae</taxon>
        <taxon>Granulicatella</taxon>
    </lineage>
</organism>
<evidence type="ECO:0000256" key="5">
    <source>
        <dbReference type="SAM" id="Phobius"/>
    </source>
</evidence>
<dbReference type="EMBL" id="ACRF02000003">
    <property type="protein sequence ID" value="EEW92500.1"/>
    <property type="molecule type" value="Genomic_DNA"/>
</dbReference>
<accession>D0BN10</accession>
<evidence type="ECO:0000259" key="6">
    <source>
        <dbReference type="Pfam" id="PF12698"/>
    </source>
</evidence>
<comment type="caution">
    <text evidence="7">The sequence shown here is derived from an EMBL/GenBank/DDBJ whole genome shotgun (WGS) entry which is preliminary data.</text>
</comment>
<feature type="domain" description="ABC-2 type transporter transmembrane" evidence="6">
    <location>
        <begin position="21"/>
        <end position="223"/>
    </location>
</feature>
<comment type="subcellular location">
    <subcellularLocation>
        <location evidence="1">Membrane</location>
        <topology evidence="1">Multi-pass membrane protein</topology>
    </subcellularLocation>
</comment>
<dbReference type="GO" id="GO:0016020">
    <property type="term" value="C:membrane"/>
    <property type="evidence" value="ECO:0007669"/>
    <property type="project" value="UniProtKB-SubCell"/>
</dbReference>